<reference evidence="4 5" key="1">
    <citation type="submission" date="2018-08" db="EMBL/GenBank/DDBJ databases">
        <title>Genomic Encyclopedia of Archaeal and Bacterial Type Strains, Phase II (KMG-II): from individual species to whole genera.</title>
        <authorList>
            <person name="Goeker M."/>
        </authorList>
    </citation>
    <scope>NUCLEOTIDE SEQUENCE [LARGE SCALE GENOMIC DNA]</scope>
    <source>
        <strain evidence="4 5">DSM 582</strain>
    </source>
</reference>
<dbReference type="Gene3D" id="1.10.1040.50">
    <property type="match status" value="1"/>
</dbReference>
<dbReference type="PANTHER" id="PTHR48075:SF5">
    <property type="entry name" value="3-HYDROXYBUTYRYL-COA DEHYDROGENASE"/>
    <property type="match status" value="1"/>
</dbReference>
<evidence type="ECO:0000259" key="3">
    <source>
        <dbReference type="Pfam" id="PF02737"/>
    </source>
</evidence>
<feature type="domain" description="3-hydroxyacyl-CoA dehydrogenase C-terminal" evidence="2">
    <location>
        <begin position="184"/>
        <end position="277"/>
    </location>
</feature>
<feature type="domain" description="3-hydroxyacyl-CoA dehydrogenase NAD binding" evidence="3">
    <location>
        <begin position="3"/>
        <end position="180"/>
    </location>
</feature>
<comment type="caution">
    <text evidence="4">The sequence shown here is derived from an EMBL/GenBank/DDBJ whole genome shotgun (WGS) entry which is preliminary data.</text>
</comment>
<dbReference type="PANTHER" id="PTHR48075">
    <property type="entry name" value="3-HYDROXYACYL-COA DEHYDROGENASE FAMILY PROTEIN"/>
    <property type="match status" value="1"/>
</dbReference>
<dbReference type="SUPFAM" id="SSF48179">
    <property type="entry name" value="6-phosphogluconate dehydrogenase C-terminal domain-like"/>
    <property type="match status" value="2"/>
</dbReference>
<evidence type="ECO:0000259" key="2">
    <source>
        <dbReference type="Pfam" id="PF00725"/>
    </source>
</evidence>
<dbReference type="FunFam" id="3.40.50.720:FF:000009">
    <property type="entry name" value="Fatty oxidation complex, alpha subunit"/>
    <property type="match status" value="1"/>
</dbReference>
<dbReference type="InterPro" id="IPR006108">
    <property type="entry name" value="3HC_DH_C"/>
</dbReference>
<keyword evidence="1" id="KW-0560">Oxidoreductase</keyword>
<evidence type="ECO:0000313" key="4">
    <source>
        <dbReference type="EMBL" id="REG54239.1"/>
    </source>
</evidence>
<dbReference type="PROSITE" id="PS00067">
    <property type="entry name" value="3HCDH"/>
    <property type="match status" value="1"/>
</dbReference>
<dbReference type="Pfam" id="PF02737">
    <property type="entry name" value="3HCDH_N"/>
    <property type="match status" value="1"/>
</dbReference>
<evidence type="ECO:0000313" key="5">
    <source>
        <dbReference type="Proteomes" id="UP000256794"/>
    </source>
</evidence>
<protein>
    <submittedName>
        <fullName evidence="4">3-hydroxybutyryl-CoA dehydrogenase</fullName>
    </submittedName>
</protein>
<dbReference type="SUPFAM" id="SSF51735">
    <property type="entry name" value="NAD(P)-binding Rossmann-fold domains"/>
    <property type="match status" value="1"/>
</dbReference>
<proteinExistence type="predicted"/>
<sequence>MTTIAVIGLGTMGLGIAQAYATAGLAVLATDAVPKARETALDRLRASLALRVRSGKLAQADLETLLSRIAVVDGPEAMGRADLAIEAVVERIEIKRALFAALEAVLPPDAVLASNTSSLSVGAMAEGLARPERLLGLHFFNPAPVMKLVELVAHPGTGAAALERARRLTEAAGKTVIPCPDRPGFIVNRCARPFYGEALALLEEGRGAAEIDAAMLAAGYALGPFGLIDLVGADINLAATESLAAAMQGHPRYHVFEALRRQVASGDLGRKTGRGFLYPETPDPAPDDAIALRIEATLVNEAGWLLAEGGTMPDGIDTALRLGLNFPRGPFQILAAQGREQVLDRLERLAAQAPVHLRGRYQPAPMLAR</sequence>
<dbReference type="Proteomes" id="UP000256794">
    <property type="component" value="Unassembled WGS sequence"/>
</dbReference>
<dbReference type="RefSeq" id="WP_036757359.1">
    <property type="nucleotide sequence ID" value="NZ_CP035286.1"/>
</dbReference>
<dbReference type="AlphaFoldDB" id="A0AAQ0KNN6"/>
<dbReference type="Pfam" id="PF00725">
    <property type="entry name" value="3HCDH"/>
    <property type="match status" value="2"/>
</dbReference>
<evidence type="ECO:0000256" key="1">
    <source>
        <dbReference type="ARBA" id="ARBA00023002"/>
    </source>
</evidence>
<dbReference type="InterPro" id="IPR006176">
    <property type="entry name" value="3-OHacyl-CoA_DH_NAD-bd"/>
</dbReference>
<dbReference type="Gene3D" id="3.40.50.720">
    <property type="entry name" value="NAD(P)-binding Rossmann-like Domain"/>
    <property type="match status" value="1"/>
</dbReference>
<organism evidence="4 5">
    <name type="scientific">Paracoccus versutus</name>
    <name type="common">Thiobacillus versutus</name>
    <dbReference type="NCBI Taxonomy" id="34007"/>
    <lineage>
        <taxon>Bacteria</taxon>
        <taxon>Pseudomonadati</taxon>
        <taxon>Pseudomonadota</taxon>
        <taxon>Alphaproteobacteria</taxon>
        <taxon>Rhodobacterales</taxon>
        <taxon>Paracoccaceae</taxon>
        <taxon>Paracoccus</taxon>
    </lineage>
</organism>
<feature type="domain" description="3-hydroxyacyl-CoA dehydrogenase C-terminal" evidence="2">
    <location>
        <begin position="291"/>
        <end position="367"/>
    </location>
</feature>
<dbReference type="EMBL" id="QUMX01000004">
    <property type="protein sequence ID" value="REG54239.1"/>
    <property type="molecule type" value="Genomic_DNA"/>
</dbReference>
<dbReference type="GO" id="GO:0070403">
    <property type="term" value="F:NAD+ binding"/>
    <property type="evidence" value="ECO:0007669"/>
    <property type="project" value="InterPro"/>
</dbReference>
<accession>A0AAQ0KNN6</accession>
<dbReference type="InterPro" id="IPR008927">
    <property type="entry name" value="6-PGluconate_DH-like_C_sf"/>
</dbReference>
<name>A0AAQ0KNN6_PARVE</name>
<keyword evidence="5" id="KW-1185">Reference proteome</keyword>
<dbReference type="GO" id="GO:0006635">
    <property type="term" value="P:fatty acid beta-oxidation"/>
    <property type="evidence" value="ECO:0007669"/>
    <property type="project" value="TreeGrafter"/>
</dbReference>
<dbReference type="InterPro" id="IPR036291">
    <property type="entry name" value="NAD(P)-bd_dom_sf"/>
</dbReference>
<dbReference type="GO" id="GO:0008691">
    <property type="term" value="F:3-hydroxybutyryl-CoA dehydrogenase activity"/>
    <property type="evidence" value="ECO:0007669"/>
    <property type="project" value="TreeGrafter"/>
</dbReference>
<dbReference type="InterPro" id="IPR006180">
    <property type="entry name" value="3-OHacyl-CoA_DH_CS"/>
</dbReference>
<gene>
    <name evidence="4" type="ORF">ATH84_100434</name>
</gene>